<evidence type="ECO:0000313" key="1">
    <source>
        <dbReference type="EMBL" id="UUP14962.1"/>
    </source>
</evidence>
<keyword evidence="2" id="KW-1185">Reference proteome</keyword>
<proteinExistence type="predicted"/>
<reference evidence="1 2" key="1">
    <citation type="submission" date="2022-08" db="EMBL/GenBank/DDBJ databases">
        <title>novel species in genus Aeromicrobium.</title>
        <authorList>
            <person name="Ye L."/>
        </authorList>
    </citation>
    <scope>NUCLEOTIDE SEQUENCE [LARGE SCALE GENOMIC DNA]</scope>
    <source>
        <strain evidence="2">zg-Y1379</strain>
    </source>
</reference>
<gene>
    <name evidence="1" type="ORF">NQV15_06535</name>
</gene>
<name>A0ABY5MAW9_9ACTN</name>
<protein>
    <submittedName>
        <fullName evidence="1">Uncharacterized protein</fullName>
    </submittedName>
</protein>
<sequence length="242" mass="26313">MSAEGGRKWALETFGPDGAKVRAKLPTVMKALHTRMADAQDASGMRARGVYGNIWRGALETLVDEFGKLQGAFLFTPKGANYKVVCLNGTLLFPWRFSTDDPAAISNANLITSPARLALFTQARPVQEEELDLDFERPELTDADREILTSYGSHIARAKSEARSVVLIAYSSSSTGLHSLEWGDVKSVDGDTGHVEWDFHESLLAPTVQAAVQTPPTKRADFATGVIPQAIVVPRLVANDDE</sequence>
<dbReference type="Proteomes" id="UP001316184">
    <property type="component" value="Chromosome"/>
</dbReference>
<dbReference type="EMBL" id="CP102173">
    <property type="protein sequence ID" value="UUP14962.1"/>
    <property type="molecule type" value="Genomic_DNA"/>
</dbReference>
<organism evidence="1 2">
    <name type="scientific">Aeromicrobium wangtongii</name>
    <dbReference type="NCBI Taxonomy" id="2969247"/>
    <lineage>
        <taxon>Bacteria</taxon>
        <taxon>Bacillati</taxon>
        <taxon>Actinomycetota</taxon>
        <taxon>Actinomycetes</taxon>
        <taxon>Propionibacteriales</taxon>
        <taxon>Nocardioidaceae</taxon>
        <taxon>Aeromicrobium</taxon>
    </lineage>
</organism>
<evidence type="ECO:0000313" key="2">
    <source>
        <dbReference type="Proteomes" id="UP001316184"/>
    </source>
</evidence>
<dbReference type="RefSeq" id="WP_232398969.1">
    <property type="nucleotide sequence ID" value="NZ_CP102173.1"/>
</dbReference>
<accession>A0ABY5MAW9</accession>